<evidence type="ECO:0000313" key="2">
    <source>
        <dbReference type="EMBL" id="GLV57013.1"/>
    </source>
</evidence>
<evidence type="ECO:0000313" key="3">
    <source>
        <dbReference type="Proteomes" id="UP001344906"/>
    </source>
</evidence>
<dbReference type="PRINTS" id="PR00469">
    <property type="entry name" value="PNDRDTASEII"/>
</dbReference>
<organism evidence="2 3">
    <name type="scientific">Dictyobacter halimunensis</name>
    <dbReference type="NCBI Taxonomy" id="3026934"/>
    <lineage>
        <taxon>Bacteria</taxon>
        <taxon>Bacillati</taxon>
        <taxon>Chloroflexota</taxon>
        <taxon>Ktedonobacteria</taxon>
        <taxon>Ktedonobacterales</taxon>
        <taxon>Dictyobacteraceae</taxon>
        <taxon>Dictyobacter</taxon>
    </lineage>
</organism>
<comment type="caution">
    <text evidence="2">The sequence shown here is derived from an EMBL/GenBank/DDBJ whole genome shotgun (WGS) entry which is preliminary data.</text>
</comment>
<dbReference type="RefSeq" id="WP_338252806.1">
    <property type="nucleotide sequence ID" value="NZ_BSRI01000002.1"/>
</dbReference>
<reference evidence="2 3" key="1">
    <citation type="submission" date="2023-02" db="EMBL/GenBank/DDBJ databases">
        <title>Dictyobacter halimunensis sp. nov., a new member of the class Ktedonobacteria from forest soil in a geothermal area.</title>
        <authorList>
            <person name="Rachmania M.K."/>
            <person name="Ningsih F."/>
            <person name="Sakai Y."/>
            <person name="Yabe S."/>
            <person name="Yokota A."/>
            <person name="Sjamsuridzal W."/>
        </authorList>
    </citation>
    <scope>NUCLEOTIDE SEQUENCE [LARGE SCALE GENOMIC DNA]</scope>
    <source>
        <strain evidence="2 3">S3.2.2.5</strain>
    </source>
</reference>
<dbReference type="PANTHER" id="PTHR43539:SF91">
    <property type="entry name" value="FAD-DEPENDENT URATE HYDROXYLASE"/>
    <property type="match status" value="1"/>
</dbReference>
<dbReference type="Proteomes" id="UP001344906">
    <property type="component" value="Unassembled WGS sequence"/>
</dbReference>
<dbReference type="PANTHER" id="PTHR43539">
    <property type="entry name" value="FLAVIN-BINDING MONOOXYGENASE-LIKE PROTEIN (AFU_ORTHOLOGUE AFUA_4G09220)"/>
    <property type="match status" value="1"/>
</dbReference>
<dbReference type="EMBL" id="BSRI01000002">
    <property type="protein sequence ID" value="GLV57013.1"/>
    <property type="molecule type" value="Genomic_DNA"/>
</dbReference>
<accession>A0ABQ6FX93</accession>
<keyword evidence="1" id="KW-0560">Oxidoreductase</keyword>
<name>A0ABQ6FX93_9CHLR</name>
<dbReference type="Pfam" id="PF13738">
    <property type="entry name" value="Pyr_redox_3"/>
    <property type="match status" value="2"/>
</dbReference>
<dbReference type="SUPFAM" id="SSF51905">
    <property type="entry name" value="FAD/NAD(P)-binding domain"/>
    <property type="match status" value="1"/>
</dbReference>
<protein>
    <recommendedName>
        <fullName evidence="4">FAD/NAD(P)-binding domain-containing protein</fullName>
    </recommendedName>
</protein>
<sequence>MSVVSDLKESQQLTPVAQYDVIVVGAGPYGLTTAAHLLAKGLNVAVFGKPMELWARHMPPGMYLRSHWWATSLSDPQKKYTFARYLKMRNIKNPYPVPIQLFLDYALWFQKNAVPNVDETYVTSVTRQNERFIVTLADGRVVQATSVVMAIGVYYFGRWPQEFRNFSKDLVSHAFDNGDFNGFKGKHLMVVGGGQSAVEYSALLLEEGKAADVHLVVRRAINWLPRDRHDERTLWEKIQAPSAGIAPGWENWVLEYMPYLFYRFAQDRKDRFINSNYQAAASHWLRERVLGEGKVKVHEHTTIKELKERDGKLDVLLSDGQQLQIDHLLLSTGYEVKMKNLSMIDPSLLSQIKEDQQIPVLSHWFESSVPGLFFIGLSSVRAFGPLYRFVVGAKAAGKRAAAGAARYVAQHK</sequence>
<gene>
    <name evidence="2" type="ORF">KDH_38510</name>
</gene>
<evidence type="ECO:0000256" key="1">
    <source>
        <dbReference type="ARBA" id="ARBA00023002"/>
    </source>
</evidence>
<dbReference type="InterPro" id="IPR050982">
    <property type="entry name" value="Auxin_biosynth/cation_transpt"/>
</dbReference>
<dbReference type="InterPro" id="IPR036188">
    <property type="entry name" value="FAD/NAD-bd_sf"/>
</dbReference>
<proteinExistence type="predicted"/>
<keyword evidence="3" id="KW-1185">Reference proteome</keyword>
<dbReference type="Gene3D" id="3.50.50.60">
    <property type="entry name" value="FAD/NAD(P)-binding domain"/>
    <property type="match status" value="1"/>
</dbReference>
<evidence type="ECO:0008006" key="4">
    <source>
        <dbReference type="Google" id="ProtNLM"/>
    </source>
</evidence>
<dbReference type="PRINTS" id="PR00368">
    <property type="entry name" value="FADPNR"/>
</dbReference>